<dbReference type="OrthoDB" id="10003767at2759"/>
<dbReference type="Pfam" id="PF01636">
    <property type="entry name" value="APH"/>
    <property type="match status" value="1"/>
</dbReference>
<dbReference type="Gene3D" id="3.90.1200.10">
    <property type="match status" value="1"/>
</dbReference>
<reference evidence="3" key="1">
    <citation type="journal article" date="2015" name="PLoS Genet.">
        <title>The dynamic genome and transcriptome of the human fungal pathogen Blastomyces and close relative Emmonsia.</title>
        <authorList>
            <person name="Munoz J.F."/>
            <person name="Gauthier G.M."/>
            <person name="Desjardins C.A."/>
            <person name="Gallo J.E."/>
            <person name="Holder J."/>
            <person name="Sullivan T.D."/>
            <person name="Marty A.J."/>
            <person name="Carmen J.C."/>
            <person name="Chen Z."/>
            <person name="Ding L."/>
            <person name="Gujja S."/>
            <person name="Magrini V."/>
            <person name="Misas E."/>
            <person name="Mitreva M."/>
            <person name="Priest M."/>
            <person name="Saif S."/>
            <person name="Whiston E.A."/>
            <person name="Young S."/>
            <person name="Zeng Q."/>
            <person name="Goldman W.E."/>
            <person name="Mardis E.R."/>
            <person name="Taylor J.W."/>
            <person name="McEwen J.G."/>
            <person name="Clay O.K."/>
            <person name="Klein B.S."/>
            <person name="Cuomo C.A."/>
        </authorList>
    </citation>
    <scope>NUCLEOTIDE SEQUENCE [LARGE SCALE GENOMIC DNA]</scope>
    <source>
        <strain evidence="3">UAMH 3008</strain>
    </source>
</reference>
<sequence>MGSIARHNDLFEYTSGRFLFNEELRRSERRVIFNIDALATAICTATNRPTSNPPSITKLAEGGFNRILQARFNDGYAIIARIPYHTVRPVQYAVASEAATLDFLRSRGVPVPKVIGYSAVKNDVGTEYLLLEKVEGIPLSDQWFTMDTKTRVKVMRQIVDVERRFMNIELPANGSLYYQRDLKPGHHSIPVSESSHTLDRIVLGPSAQYEWWYQERDLLEVDRGPWENFLACFNAPAKREIEFCKRFGKSRLHVERYLREIHEFQPRLPAIHIELLSQYLKLTPFLTLPPTHRFSRPVLRHPDFSPSNILLNSSNDIVAVIDWQHAVVLPLCLCAGIPKYYQNWGDIMSEKPAKPEVRLPEIFETMSSEEQSNLQETMRKRLVHFYYAALTMQHMPDHFDALRDENTMLRTKLFDRAGAPWEGDSISLKYTIWQAQCNWPMPILGEDQATDTHACPVTYSDDEVQRCIKEHDEEGEKMQELTEMRELIGTDALGWVPDNEHLENANAVVNSIRAGLLQYSETEEERIAVRDHFPFDDYDEDA</sequence>
<dbReference type="InterPro" id="IPR051035">
    <property type="entry name" value="Mito_inheritance_9"/>
</dbReference>
<dbReference type="GO" id="GO:0005739">
    <property type="term" value="C:mitochondrion"/>
    <property type="evidence" value="ECO:0007669"/>
    <property type="project" value="TreeGrafter"/>
</dbReference>
<dbReference type="EMBL" id="LCZI01000602">
    <property type="protein sequence ID" value="KKZ65692.1"/>
    <property type="molecule type" value="Genomic_DNA"/>
</dbReference>
<name>A0A0G2I4Z7_9EURO</name>
<evidence type="ECO:0000313" key="2">
    <source>
        <dbReference type="EMBL" id="KKZ65692.1"/>
    </source>
</evidence>
<dbReference type="Gene3D" id="3.30.200.20">
    <property type="entry name" value="Phosphorylase Kinase, domain 1"/>
    <property type="match status" value="1"/>
</dbReference>
<comment type="caution">
    <text evidence="2">The sequence shown here is derived from an EMBL/GenBank/DDBJ whole genome shotgun (WGS) entry which is preliminary data.</text>
</comment>
<dbReference type="PANTHER" id="PTHR36091:SF2">
    <property type="entry name" value="AMINOGLYCOSIDE PHOSPHOTRANSFERASE DOMAIN-CONTAINING PROTEIN"/>
    <property type="match status" value="1"/>
</dbReference>
<feature type="domain" description="Aminoglycoside phosphotransferase" evidence="1">
    <location>
        <begin position="93"/>
        <end position="328"/>
    </location>
</feature>
<dbReference type="InterPro" id="IPR011009">
    <property type="entry name" value="Kinase-like_dom_sf"/>
</dbReference>
<dbReference type="InterPro" id="IPR002575">
    <property type="entry name" value="Aminoglycoside_PTrfase"/>
</dbReference>
<proteinExistence type="predicted"/>
<accession>A0A0G2I4Z7</accession>
<evidence type="ECO:0000313" key="3">
    <source>
        <dbReference type="Proteomes" id="UP000034164"/>
    </source>
</evidence>
<dbReference type="VEuPathDB" id="FungiDB:EMCG_01254"/>
<protein>
    <recommendedName>
        <fullName evidence="1">Aminoglycoside phosphotransferase domain-containing protein</fullName>
    </recommendedName>
</protein>
<organism evidence="2 3">
    <name type="scientific">[Emmonsia] crescens</name>
    <dbReference type="NCBI Taxonomy" id="73230"/>
    <lineage>
        <taxon>Eukaryota</taxon>
        <taxon>Fungi</taxon>
        <taxon>Dikarya</taxon>
        <taxon>Ascomycota</taxon>
        <taxon>Pezizomycotina</taxon>
        <taxon>Eurotiomycetes</taxon>
        <taxon>Eurotiomycetidae</taxon>
        <taxon>Onygenales</taxon>
        <taxon>Ajellomycetaceae</taxon>
        <taxon>Emergomyces</taxon>
    </lineage>
</organism>
<dbReference type="SUPFAM" id="SSF56112">
    <property type="entry name" value="Protein kinase-like (PK-like)"/>
    <property type="match status" value="1"/>
</dbReference>
<dbReference type="PANTHER" id="PTHR36091">
    <property type="entry name" value="ALTERED INHERITANCE OF MITOCHONDRIA PROTEIN 9, MITOCHONDRIAL"/>
    <property type="match status" value="1"/>
</dbReference>
<dbReference type="AlphaFoldDB" id="A0A0G2I4Z7"/>
<dbReference type="Proteomes" id="UP000034164">
    <property type="component" value="Unassembled WGS sequence"/>
</dbReference>
<gene>
    <name evidence="2" type="ORF">EMCG_01254</name>
</gene>
<evidence type="ECO:0000259" key="1">
    <source>
        <dbReference type="Pfam" id="PF01636"/>
    </source>
</evidence>